<evidence type="ECO:0000313" key="7">
    <source>
        <dbReference type="Proteomes" id="UP001161247"/>
    </source>
</evidence>
<dbReference type="InterPro" id="IPR012337">
    <property type="entry name" value="RNaseH-like_sf"/>
</dbReference>
<feature type="domain" description="Endonuclease/exonuclease/phosphatase" evidence="2">
    <location>
        <begin position="441"/>
        <end position="584"/>
    </location>
</feature>
<dbReference type="Pfam" id="PF13456">
    <property type="entry name" value="RVT_3"/>
    <property type="match status" value="1"/>
</dbReference>
<protein>
    <submittedName>
        <fullName evidence="6">OLC1v1029460C1</fullName>
    </submittedName>
</protein>
<keyword evidence="7" id="KW-1185">Reference proteome</keyword>
<dbReference type="GO" id="GO:0004523">
    <property type="term" value="F:RNA-DNA hybrid ribonuclease activity"/>
    <property type="evidence" value="ECO:0007669"/>
    <property type="project" value="InterPro"/>
</dbReference>
<feature type="region of interest" description="Disordered" evidence="1">
    <location>
        <begin position="205"/>
        <end position="246"/>
    </location>
</feature>
<reference evidence="6" key="1">
    <citation type="submission" date="2023-03" db="EMBL/GenBank/DDBJ databases">
        <authorList>
            <person name="Julca I."/>
        </authorList>
    </citation>
    <scope>NUCLEOTIDE SEQUENCE</scope>
</reference>
<dbReference type="AlphaFoldDB" id="A0AAV1CE79"/>
<feature type="domain" description="DUF4283" evidence="5">
    <location>
        <begin position="39"/>
        <end position="109"/>
    </location>
</feature>
<dbReference type="InterPro" id="IPR052929">
    <property type="entry name" value="RNase_H-like_EbsB-rel"/>
</dbReference>
<proteinExistence type="predicted"/>
<feature type="domain" description="Reverse transcriptase zinc-binding" evidence="4">
    <location>
        <begin position="848"/>
        <end position="913"/>
    </location>
</feature>
<evidence type="ECO:0000313" key="6">
    <source>
        <dbReference type="EMBL" id="CAI9093869.1"/>
    </source>
</evidence>
<dbReference type="InterPro" id="IPR025558">
    <property type="entry name" value="DUF4283"/>
</dbReference>
<dbReference type="InterPro" id="IPR005135">
    <property type="entry name" value="Endo/exonuclease/phosphatase"/>
</dbReference>
<dbReference type="InterPro" id="IPR026960">
    <property type="entry name" value="RVT-Znf"/>
</dbReference>
<dbReference type="Gene3D" id="3.60.10.10">
    <property type="entry name" value="Endonuclease/exonuclease/phosphatase"/>
    <property type="match status" value="1"/>
</dbReference>
<evidence type="ECO:0000256" key="1">
    <source>
        <dbReference type="SAM" id="MobiDB-lite"/>
    </source>
</evidence>
<dbReference type="Proteomes" id="UP001161247">
    <property type="component" value="Chromosome 2"/>
</dbReference>
<dbReference type="CDD" id="cd06222">
    <property type="entry name" value="RNase_H_like"/>
    <property type="match status" value="1"/>
</dbReference>
<feature type="region of interest" description="Disordered" evidence="1">
    <location>
        <begin position="144"/>
        <end position="173"/>
    </location>
</feature>
<dbReference type="InterPro" id="IPR036397">
    <property type="entry name" value="RNaseH_sf"/>
</dbReference>
<evidence type="ECO:0000259" key="2">
    <source>
        <dbReference type="Pfam" id="PF03372"/>
    </source>
</evidence>
<dbReference type="Pfam" id="PF14111">
    <property type="entry name" value="DUF4283"/>
    <property type="match status" value="1"/>
</dbReference>
<feature type="domain" description="RNase H type-1" evidence="3">
    <location>
        <begin position="1020"/>
        <end position="1140"/>
    </location>
</feature>
<dbReference type="PANTHER" id="PTHR47074:SF48">
    <property type="entry name" value="POLYNUCLEOTIDYL TRANSFERASE, RIBONUCLEASE H-LIKE SUPERFAMILY PROTEIN"/>
    <property type="match status" value="1"/>
</dbReference>
<evidence type="ECO:0000259" key="4">
    <source>
        <dbReference type="Pfam" id="PF13966"/>
    </source>
</evidence>
<dbReference type="PANTHER" id="PTHR47074">
    <property type="entry name" value="BNAC02G40300D PROTEIN"/>
    <property type="match status" value="1"/>
</dbReference>
<accession>A0AAV1CE79</accession>
<dbReference type="InterPro" id="IPR002156">
    <property type="entry name" value="RNaseH_domain"/>
</dbReference>
<dbReference type="InterPro" id="IPR044730">
    <property type="entry name" value="RNase_H-like_dom_plant"/>
</dbReference>
<evidence type="ECO:0000259" key="3">
    <source>
        <dbReference type="Pfam" id="PF13456"/>
    </source>
</evidence>
<dbReference type="GO" id="GO:0003676">
    <property type="term" value="F:nucleic acid binding"/>
    <property type="evidence" value="ECO:0007669"/>
    <property type="project" value="InterPro"/>
</dbReference>
<dbReference type="Gene3D" id="3.30.420.10">
    <property type="entry name" value="Ribonuclease H-like superfamily/Ribonuclease H"/>
    <property type="match status" value="1"/>
</dbReference>
<name>A0AAV1CE79_OLDCO</name>
<evidence type="ECO:0000259" key="5">
    <source>
        <dbReference type="Pfam" id="PF14111"/>
    </source>
</evidence>
<dbReference type="Pfam" id="PF03372">
    <property type="entry name" value="Exo_endo_phos"/>
    <property type="match status" value="1"/>
</dbReference>
<sequence length="1150" mass="131512">MATEEELSSIIGRLSLREGEATRHSTSSLTTTHIDPFLTIIGKLHCPRVVTHDSITTHCRNIWSLRRGFAVRPVGENLVHFKFNDRIDWARVMHGEPWLLGRKYPLVLQPSYDLNADFDLCPWWIHLYNGPWLQAKEVAPWSESQSHRVTVPPNRAAANPNPNPHRSRHRIHSPFDPSLSNLPYLSVDLPPRPSPTSSLYVNPNLTIDPESDMPPSTSITILDSNPQTSTPLIPSSRNPNLDPSETPLLAKQKSKGKEKILPSVNLHDDLVPVNFSSSPSASPPIFNIIGPSSSNSVPDRTYHILSSSPDPIFTDPPMHNLDCASTPKTQPTTTTTSKLHTTLLSPFLVPVPMMLDTPARKAARRFTMARKKVLRDFTEKTESPKRVKQKLIYDDYVEFVCNLWKLKFLVRRPDTKLLFHQFLLLKNNLWMADKLGIFGVGVAAHGNSGGLAMLWRKDVNVSLRSFSERFIDIDVELLGESIRATGIYGEPNVSLRREAWDLYNSMYDTSRKPWVFFGDFNEVLSHEEFSGCCSRPTWQISALRNLFDSLQLIDMGFEGYRYTWQRLLQHPRIQRARLDRATCNQENVHIGLMNWSKHHQSDFQKRIEVLKKEILSIQHGQIDDSRRLNLVDLKRELDLLLERENLKWKQRAKQHWYREGGRNSKFFRAYARKRKAINHIARLRDNSGVMRDSISDLEKIIMDYYGSLFTSSAPLEYEIQEALSCRKQIRSGRQTNIWCDKWLSLEPTFHPSVSQSGMDHLVLVSDLFSADGTDWNRDLIRHIFPQTEAESILSIAIPHTRSSDRWIWNYTKNGKHTVRSAYYQILNHPRFCLNGSESEMLPLGVRDLVWSNLWLMKLPQHLLLFAWRLCSNKLPTPDNLRRCQMFPDGTCSLCNQSDNHNCHIFFDNPFAVQTFRISGLFDKVKLHQRTDCELWARALLLNLPASDREFCFAILAGIWQARNLALFEQMKTSTWGTVLQASRVVHDFISSALHPERNAASLSVLPSVFRPVGNAIRVYFDGAVSQSKQCAGVGVFITSSEGHFLHGLARHFPDVRDSELAETLTLREALLLCRKIGLSDVSILGDSQVIIIATNGEIDGLSSYQPILEDIKWICHDLPVRNLGWIPRQENVIAHSFNKFAKHSDVIETL</sequence>
<gene>
    <name evidence="6" type="ORF">OLC1_LOCUS5184</name>
</gene>
<organism evidence="6 7">
    <name type="scientific">Oldenlandia corymbosa var. corymbosa</name>
    <dbReference type="NCBI Taxonomy" id="529605"/>
    <lineage>
        <taxon>Eukaryota</taxon>
        <taxon>Viridiplantae</taxon>
        <taxon>Streptophyta</taxon>
        <taxon>Embryophyta</taxon>
        <taxon>Tracheophyta</taxon>
        <taxon>Spermatophyta</taxon>
        <taxon>Magnoliopsida</taxon>
        <taxon>eudicotyledons</taxon>
        <taxon>Gunneridae</taxon>
        <taxon>Pentapetalae</taxon>
        <taxon>asterids</taxon>
        <taxon>lamiids</taxon>
        <taxon>Gentianales</taxon>
        <taxon>Rubiaceae</taxon>
        <taxon>Rubioideae</taxon>
        <taxon>Spermacoceae</taxon>
        <taxon>Hedyotis-Oldenlandia complex</taxon>
        <taxon>Oldenlandia</taxon>
    </lineage>
</organism>
<dbReference type="InterPro" id="IPR036691">
    <property type="entry name" value="Endo/exonu/phosph_ase_sf"/>
</dbReference>
<dbReference type="SUPFAM" id="SSF56219">
    <property type="entry name" value="DNase I-like"/>
    <property type="match status" value="1"/>
</dbReference>
<dbReference type="Pfam" id="PF13966">
    <property type="entry name" value="zf-RVT"/>
    <property type="match status" value="1"/>
</dbReference>
<dbReference type="SUPFAM" id="SSF53098">
    <property type="entry name" value="Ribonuclease H-like"/>
    <property type="match status" value="1"/>
</dbReference>
<feature type="compositionally biased region" description="Polar residues" evidence="1">
    <location>
        <begin position="214"/>
        <end position="243"/>
    </location>
</feature>
<dbReference type="EMBL" id="OX459119">
    <property type="protein sequence ID" value="CAI9093869.1"/>
    <property type="molecule type" value="Genomic_DNA"/>
</dbReference>